<reference evidence="1 2" key="1">
    <citation type="journal article" date="2011" name="Proc. Natl. Acad. Sci. U.S.A.">
        <title>Evolutionary erosion of yeast sex chromosomes by mating-type switching accidents.</title>
        <authorList>
            <person name="Gordon J.L."/>
            <person name="Armisen D."/>
            <person name="Proux-Wera E."/>
            <person name="Oheigeartaigh S.S."/>
            <person name="Byrne K.P."/>
            <person name="Wolfe K.H."/>
        </authorList>
    </citation>
    <scope>NUCLEOTIDE SEQUENCE [LARGE SCALE GENOMIC DNA]</scope>
    <source>
        <strain evidence="2">ATCC 22294 / BCRC 22015 / CBS 2517 / CECT 1963 / NBRC 1671 / NRRL Y-8276</strain>
    </source>
</reference>
<dbReference type="GeneID" id="13882776"/>
<accession>H2AQ23</accession>
<organism evidence="1 2">
    <name type="scientific">Kazachstania africana (strain ATCC 22294 / BCRC 22015 / CBS 2517 / CECT 1963 / NBRC 1671 / NRRL Y-8276)</name>
    <name type="common">Yeast</name>
    <name type="synonym">Kluyveromyces africanus</name>
    <dbReference type="NCBI Taxonomy" id="1071382"/>
    <lineage>
        <taxon>Eukaryota</taxon>
        <taxon>Fungi</taxon>
        <taxon>Dikarya</taxon>
        <taxon>Ascomycota</taxon>
        <taxon>Saccharomycotina</taxon>
        <taxon>Saccharomycetes</taxon>
        <taxon>Saccharomycetales</taxon>
        <taxon>Saccharomycetaceae</taxon>
        <taxon>Kazachstania</taxon>
    </lineage>
</organism>
<keyword evidence="2" id="KW-1185">Reference proteome</keyword>
<dbReference type="EMBL" id="HE650822">
    <property type="protein sequence ID" value="CCF56473.1"/>
    <property type="molecule type" value="Genomic_DNA"/>
</dbReference>
<sequence length="283" mass="31775">MLLERFQSKFHSLSIRSTEDRDKVTSSIEYHQPESDISAFGNDTIKDPRFITPSATPVNYSTVQMPYLNKTFQNSSSSLASSVSDFSVVRQHQRTSVFTPQFVNLLMEIYGFICSDPTITPFDITNPPSGILNKVSKIAIEESVSNNIEIGVDSTNHLLSLTRNRLLQEIKRDCYIARNNSFSSTSSFNPLDADCSTKITIPQEIISLQKFGTRRSRSNTASSMDSNSNFGPGLSYNYALLNPKIRLSRTSSPLSTSVTSSNNNRDFMQESVRKNVDFVKYPR</sequence>
<dbReference type="OrthoDB" id="3979912at2759"/>
<dbReference type="RefSeq" id="XP_003955608.1">
    <property type="nucleotide sequence ID" value="XM_003955559.1"/>
</dbReference>
<evidence type="ECO:0000313" key="1">
    <source>
        <dbReference type="EMBL" id="CCF56473.1"/>
    </source>
</evidence>
<dbReference type="AlphaFoldDB" id="H2AQ23"/>
<name>H2AQ23_KAZAF</name>
<evidence type="ECO:0000313" key="2">
    <source>
        <dbReference type="Proteomes" id="UP000005220"/>
    </source>
</evidence>
<dbReference type="GO" id="GO:0000082">
    <property type="term" value="P:G1/S transition of mitotic cell cycle"/>
    <property type="evidence" value="ECO:0007669"/>
    <property type="project" value="EnsemblFungi"/>
</dbReference>
<dbReference type="Proteomes" id="UP000005220">
    <property type="component" value="Chromosome 2"/>
</dbReference>
<evidence type="ECO:0008006" key="3">
    <source>
        <dbReference type="Google" id="ProtNLM"/>
    </source>
</evidence>
<dbReference type="eggNOG" id="ENOG502S29D">
    <property type="taxonomic scope" value="Eukaryota"/>
</dbReference>
<dbReference type="KEGG" id="kaf:KAFR_0B01740"/>
<proteinExistence type="predicted"/>
<dbReference type="HOGENOM" id="CLU_983744_0_0_1"/>
<dbReference type="InParanoid" id="H2AQ23"/>
<dbReference type="GO" id="GO:0004861">
    <property type="term" value="F:cyclin-dependent protein serine/threonine kinase inhibitor activity"/>
    <property type="evidence" value="ECO:0007669"/>
    <property type="project" value="EnsemblFungi"/>
</dbReference>
<gene>
    <name evidence="1" type="primary">KAFR0B01740</name>
    <name evidence="1" type="ORF">KAFR_0B01740</name>
</gene>
<protein>
    <recommendedName>
        <fullName evidence="3">YPL014W-like protein</fullName>
    </recommendedName>
</protein>